<dbReference type="Proteomes" id="UP001500945">
    <property type="component" value="Unassembled WGS sequence"/>
</dbReference>
<dbReference type="SUPFAM" id="SSF53756">
    <property type="entry name" value="UDP-Glycosyltransferase/glycogen phosphorylase"/>
    <property type="match status" value="1"/>
</dbReference>
<dbReference type="Gene3D" id="3.40.50.150">
    <property type="entry name" value="Vaccinia Virus protein VP39"/>
    <property type="match status" value="1"/>
</dbReference>
<protein>
    <recommendedName>
        <fullName evidence="1">Methyltransferase FkbM domain-containing protein</fullName>
    </recommendedName>
</protein>
<dbReference type="InterPro" id="IPR006342">
    <property type="entry name" value="FkbM_mtfrase"/>
</dbReference>
<gene>
    <name evidence="2" type="ORF">GCM10023168_24140</name>
</gene>
<sequence>MVARLMDDHDAPVPLTLADPLVTGRSQLTVTTPEWANSEPHLAALYAAMSRQGVVLRTASLRSWVLAPNRSRAEREVYHLNWLDHLATPQPLVRSIATLTKLAVLLLLARCRGRKIWWTVHNVEPHDRSADPRVFSAAMAVTFALADTVQFQSSSAEQAFLEKFRPLRRLRSKTVVTPLPMVSLNSSHRRPRPEGPVTFLLFGNLRRAKSVVEAIESFADVGGNGIPRRLIVAGQPVDEAYGAAICEAAAGAPNVELHLTRHTDEQLFDLLALADWGVFLYERTSNSGALVTCLGAGVPAIASDLAYFRELASAHPGAIEVTSGSGSPPPAMWDRWAAQAGSPRHEDARTSAIMVAEAHDPDTVAAMVIDRLLVGAPPPAPRRWPWYRLRAIGRSALDVASRITIVSSLRAQRYAQRISRVSEPELRLLAVRARGVPFVDVGANAGLYTAMALRCRARSVVAVEPLPELAKRLRSTFGRKVHVVAGALSSAPGWADLIVPVVDGMQRGTRASLERDALHEGRRLSVPLYTLDDLGLEAGAMVKIDVEGHELEVLAGASRLLTNHVVRTWLIEAEVRHRSAAVAQLIALMSQAGYAGWAICPDRLVPVRSFDPAIHQSVDDQETVANGAARPSSYANNFCFVPQEDERSFVASVRRAGFAVVQSD</sequence>
<dbReference type="InterPro" id="IPR029063">
    <property type="entry name" value="SAM-dependent_MTases_sf"/>
</dbReference>
<dbReference type="NCBIfam" id="TIGR01444">
    <property type="entry name" value="fkbM_fam"/>
    <property type="match status" value="1"/>
</dbReference>
<dbReference type="EMBL" id="BAABGM010000015">
    <property type="protein sequence ID" value="GAA4407743.1"/>
    <property type="molecule type" value="Genomic_DNA"/>
</dbReference>
<dbReference type="PANTHER" id="PTHR34203">
    <property type="entry name" value="METHYLTRANSFERASE, FKBM FAMILY PROTEIN"/>
    <property type="match status" value="1"/>
</dbReference>
<dbReference type="Pfam" id="PF05050">
    <property type="entry name" value="Methyltransf_21"/>
    <property type="match status" value="1"/>
</dbReference>
<dbReference type="Gene3D" id="3.40.50.2000">
    <property type="entry name" value="Glycogen Phosphorylase B"/>
    <property type="match status" value="1"/>
</dbReference>
<organism evidence="2 3">
    <name type="scientific">Fodinibacter luteus</name>
    <dbReference type="NCBI Taxonomy" id="552064"/>
    <lineage>
        <taxon>Bacteria</taxon>
        <taxon>Bacillati</taxon>
        <taxon>Actinomycetota</taxon>
        <taxon>Actinomycetes</taxon>
        <taxon>Micrococcales</taxon>
        <taxon>Intrasporangiaceae</taxon>
        <taxon>Fodinibacter (ex Wang et al. 2009)</taxon>
    </lineage>
</organism>
<name>A0ABP8KJQ5_9MICO</name>
<dbReference type="InterPro" id="IPR052514">
    <property type="entry name" value="SAM-dependent_MTase"/>
</dbReference>
<proteinExistence type="predicted"/>
<evidence type="ECO:0000259" key="1">
    <source>
        <dbReference type="Pfam" id="PF05050"/>
    </source>
</evidence>
<keyword evidence="3" id="KW-1185">Reference proteome</keyword>
<evidence type="ECO:0000313" key="2">
    <source>
        <dbReference type="EMBL" id="GAA4407743.1"/>
    </source>
</evidence>
<evidence type="ECO:0000313" key="3">
    <source>
        <dbReference type="Proteomes" id="UP001500945"/>
    </source>
</evidence>
<dbReference type="SUPFAM" id="SSF53335">
    <property type="entry name" value="S-adenosyl-L-methionine-dependent methyltransferases"/>
    <property type="match status" value="1"/>
</dbReference>
<dbReference type="PANTHER" id="PTHR34203:SF15">
    <property type="entry name" value="SLL1173 PROTEIN"/>
    <property type="match status" value="1"/>
</dbReference>
<reference evidence="3" key="1">
    <citation type="journal article" date="2019" name="Int. J. Syst. Evol. Microbiol.">
        <title>The Global Catalogue of Microorganisms (GCM) 10K type strain sequencing project: providing services to taxonomists for standard genome sequencing and annotation.</title>
        <authorList>
            <consortium name="The Broad Institute Genomics Platform"/>
            <consortium name="The Broad Institute Genome Sequencing Center for Infectious Disease"/>
            <person name="Wu L."/>
            <person name="Ma J."/>
        </authorList>
    </citation>
    <scope>NUCLEOTIDE SEQUENCE [LARGE SCALE GENOMIC DNA]</scope>
    <source>
        <strain evidence="3">JCM 17809</strain>
    </source>
</reference>
<accession>A0ABP8KJQ5</accession>
<comment type="caution">
    <text evidence="2">The sequence shown here is derived from an EMBL/GenBank/DDBJ whole genome shotgun (WGS) entry which is preliminary data.</text>
</comment>
<feature type="domain" description="Methyltransferase FkbM" evidence="1">
    <location>
        <begin position="440"/>
        <end position="594"/>
    </location>
</feature>
<dbReference type="CDD" id="cd01635">
    <property type="entry name" value="Glycosyltransferase_GTB-type"/>
    <property type="match status" value="1"/>
</dbReference>